<dbReference type="InterPro" id="IPR029069">
    <property type="entry name" value="HotDog_dom_sf"/>
</dbReference>
<accession>A0ABY5TK75</accession>
<evidence type="ECO:0000313" key="2">
    <source>
        <dbReference type="Proteomes" id="UP001059934"/>
    </source>
</evidence>
<protein>
    <recommendedName>
        <fullName evidence="3">Thioesterase family protein</fullName>
    </recommendedName>
</protein>
<dbReference type="EMBL" id="CP103416">
    <property type="protein sequence ID" value="UVW34270.1"/>
    <property type="molecule type" value="Genomic_DNA"/>
</dbReference>
<keyword evidence="2" id="KW-1185">Reference proteome</keyword>
<sequence>MITTSIAKRYCGPPQSGNGGYSCGLLGKQIDGPSKVRLHVPPPLDSDMTIEQDADSWVLKQGEQLIGTAITASLDMTPPQPPSLEQARAARNNYKGLGEHSFPHCFVCGPGREQGDGLRLFTGAVKGQEMVACDWEPTADLLDTSGQVKAEFIWSALDCPSYFALNVPVDPNAACLLGEMTASIDKPVPGDQALIVYAWKRSIEGRKHYSAAALCTAQGEVLARAEHLWIRLNKSPS</sequence>
<evidence type="ECO:0008006" key="3">
    <source>
        <dbReference type="Google" id="ProtNLM"/>
    </source>
</evidence>
<proteinExistence type="predicted"/>
<dbReference type="SUPFAM" id="SSF54637">
    <property type="entry name" value="Thioesterase/thiol ester dehydrase-isomerase"/>
    <property type="match status" value="1"/>
</dbReference>
<organism evidence="1 2">
    <name type="scientific">SAR92 clade bacterium H455</name>
    <dbReference type="NCBI Taxonomy" id="2974818"/>
    <lineage>
        <taxon>Bacteria</taxon>
        <taxon>Pseudomonadati</taxon>
        <taxon>Pseudomonadota</taxon>
        <taxon>Gammaproteobacteria</taxon>
        <taxon>Cellvibrionales</taxon>
        <taxon>Porticoccaceae</taxon>
        <taxon>SAR92 clade</taxon>
    </lineage>
</organism>
<dbReference type="Gene3D" id="3.10.129.10">
    <property type="entry name" value="Hotdog Thioesterase"/>
    <property type="match status" value="1"/>
</dbReference>
<gene>
    <name evidence="1" type="ORF">NYF23_09580</name>
</gene>
<evidence type="ECO:0000313" key="1">
    <source>
        <dbReference type="EMBL" id="UVW34270.1"/>
    </source>
</evidence>
<name>A0ABY5TK75_9GAMM</name>
<reference evidence="1" key="1">
    <citation type="submission" date="2022-08" db="EMBL/GenBank/DDBJ databases">
        <title>Catabolic pathway analysis in culturable SAR92 clade bacteria reveals their overlooked roles in DMSP degradation in coastal seas.</title>
        <authorList>
            <person name="He X."/>
            <person name="Zhang X."/>
            <person name="Zhang Y."/>
        </authorList>
    </citation>
    <scope>NUCLEOTIDE SEQUENCE</scope>
    <source>
        <strain evidence="1">H455</strain>
    </source>
</reference>
<dbReference type="Proteomes" id="UP001059934">
    <property type="component" value="Chromosome"/>
</dbReference>